<feature type="transmembrane region" description="Helical" evidence="1">
    <location>
        <begin position="6"/>
        <end position="23"/>
    </location>
</feature>
<keyword evidence="9" id="KW-1185">Reference proteome</keyword>
<dbReference type="Proteomes" id="UP000256923">
    <property type="component" value="Chromosome 1"/>
</dbReference>
<evidence type="ECO:0000313" key="6">
    <source>
        <dbReference type="Proteomes" id="UP000078309"/>
    </source>
</evidence>
<reference evidence="5 6" key="1">
    <citation type="journal article" date="2017" name="J. Fish Dis.">
        <title>Comparative assessment of Vibrio virulence in marine fish larvae.</title>
        <authorList>
            <person name="Ronneseth A."/>
            <person name="Castillo D."/>
            <person name="D'Alvise P."/>
            <person name="Tonnesen O."/>
            <person name="Haugland G."/>
            <person name="Grotkjaer T."/>
            <person name="Engell-Sorensen K."/>
            <person name="Norremark L."/>
            <person name="Bergh O."/>
            <person name="Wergeland H.I."/>
            <person name="Gram L."/>
        </authorList>
    </citation>
    <scope>NUCLEOTIDE SEQUENCE [LARGE SCALE GENOMIC DNA]</scope>
    <source>
        <strain evidence="5 6">90-11-286</strain>
    </source>
</reference>
<dbReference type="AlphaFoldDB" id="A0A1V9JWS4"/>
<gene>
    <name evidence="2" type="ORF">DYL72_12940</name>
    <name evidence="3" type="ORF">EAY07_00200</name>
    <name evidence="4" type="ORF">EAY46_08020</name>
    <name evidence="5" type="ORF">PL14_01885</name>
</gene>
<dbReference type="Proteomes" id="UP000726136">
    <property type="component" value="Unassembled WGS sequence"/>
</dbReference>
<protein>
    <submittedName>
        <fullName evidence="5">Uncharacterized protein</fullName>
    </submittedName>
</protein>
<keyword evidence="1" id="KW-0812">Transmembrane</keyword>
<evidence type="ECO:0000313" key="8">
    <source>
        <dbReference type="Proteomes" id="UP000722957"/>
    </source>
</evidence>
<evidence type="ECO:0000313" key="3">
    <source>
        <dbReference type="EMBL" id="MBF4270488.1"/>
    </source>
</evidence>
<reference evidence="2 7" key="2">
    <citation type="submission" date="2018-12" db="EMBL/GenBank/DDBJ databases">
        <title>Characterization and Draft Genome of Vibrio anguillarum J360 Marine Pathogen Isolated from an Outbreak in Lumpfish (Cyclopterus lumpus).</title>
        <authorList>
            <person name="Vasquez J.I."/>
            <person name="Cao T."/>
            <person name="Chakraborty S."/>
            <person name="Gnanagobal H."/>
            <person name="Wescot J."/>
            <person name="Boyce D."/>
            <person name="Santander J."/>
        </authorList>
    </citation>
    <scope>NUCLEOTIDE SEQUENCE [LARGE SCALE GENOMIC DNA]</scope>
    <source>
        <strain evidence="2 7">J360</strain>
    </source>
</reference>
<dbReference type="EMBL" id="RDPI01000006">
    <property type="protein sequence ID" value="MBF4373029.1"/>
    <property type="molecule type" value="Genomic_DNA"/>
</dbReference>
<dbReference type="EMBL" id="JAHGUI010000005">
    <property type="protein sequence ID" value="MBT2917431.1"/>
    <property type="molecule type" value="Genomic_DNA"/>
</dbReference>
<dbReference type="EMBL" id="RDOM01000003">
    <property type="protein sequence ID" value="MBF4270488.1"/>
    <property type="molecule type" value="Genomic_DNA"/>
</dbReference>
<dbReference type="OrthoDB" id="5826599at2"/>
<accession>A0A1V9JWS4</accession>
<dbReference type="EMBL" id="CP034672">
    <property type="protein sequence ID" value="AZS25835.1"/>
    <property type="molecule type" value="Genomic_DNA"/>
</dbReference>
<dbReference type="Proteomes" id="UP000722957">
    <property type="component" value="Unassembled WGS sequence"/>
</dbReference>
<keyword evidence="1" id="KW-0472">Membrane</keyword>
<keyword evidence="1" id="KW-1133">Transmembrane helix</keyword>
<evidence type="ECO:0000313" key="7">
    <source>
        <dbReference type="Proteomes" id="UP000256923"/>
    </source>
</evidence>
<evidence type="ECO:0000313" key="4">
    <source>
        <dbReference type="EMBL" id="MBF4373029.1"/>
    </source>
</evidence>
<dbReference type="Proteomes" id="UP000078309">
    <property type="component" value="Unassembled WGS sequence"/>
</dbReference>
<evidence type="ECO:0000313" key="2">
    <source>
        <dbReference type="EMBL" id="AZS25835.1"/>
    </source>
</evidence>
<organism evidence="5 6">
    <name type="scientific">Vibrio anguillarum</name>
    <name type="common">Listonella anguillarum</name>
    <dbReference type="NCBI Taxonomy" id="55601"/>
    <lineage>
        <taxon>Bacteria</taxon>
        <taxon>Pseudomonadati</taxon>
        <taxon>Pseudomonadota</taxon>
        <taxon>Gammaproteobacteria</taxon>
        <taxon>Vibrionales</taxon>
        <taxon>Vibrionaceae</taxon>
        <taxon>Vibrio</taxon>
    </lineage>
</organism>
<evidence type="ECO:0000256" key="1">
    <source>
        <dbReference type="SAM" id="Phobius"/>
    </source>
</evidence>
<evidence type="ECO:0000313" key="5">
    <source>
        <dbReference type="EMBL" id="MBT2917431.1"/>
    </source>
</evidence>
<dbReference type="RefSeq" id="WP_013857254.1">
    <property type="nucleotide sequence ID" value="NZ_AJYT02000159.1"/>
</dbReference>
<sequence>MVMFVFISMLISIGILWLMFYLAKQRESTLQRKYQLLIDLRQLLFLCRQHRNITHQTLASGQRRDTELNELQDTLYEKSNHLIAIAHFDNKPMYRVLQIKLKALMKEWPERSVARNQMMHGKIIRHCMFLMDEVILAWLVESNREDLSDEYHINWQQVIDAMDALTQLRISIDEMDTQDGRIRLQHYSEVVRRRMNQLALISPLTVASPSCSAALHSLSELHDHPAFQIEAGAMYQITSDISLSISHVYDQMLSDLTESLYIPLPKLAIA</sequence>
<name>A0A1V9JWS4_VIBAN</name>
<dbReference type="OMA" id="ATIFRCY"/>
<reference evidence="8 9" key="3">
    <citation type="journal article" date="2021" name="PeerJ">
        <title>Analysis of 44 Vibrio anguillarum genomes reveals high genetic diversity.</title>
        <authorList>
            <person name="Hansen M.J."/>
            <person name="Dalsgaard I."/>
        </authorList>
    </citation>
    <scope>NUCLEOTIDE SEQUENCE [LARGE SCALE GENOMIC DNA]</scope>
    <source>
        <strain evidence="4 9">040915-1/1B</strain>
        <strain evidence="3 8">17-16730-2A</strain>
    </source>
</reference>
<proteinExistence type="predicted"/>
<evidence type="ECO:0000313" key="9">
    <source>
        <dbReference type="Proteomes" id="UP000726136"/>
    </source>
</evidence>
<reference evidence="5" key="4">
    <citation type="submission" date="2021-05" db="EMBL/GenBank/DDBJ databases">
        <authorList>
            <person name="Kalatzis P.G."/>
            <person name="Castillo D."/>
            <person name="D'Alvise P."/>
            <person name="Middelboe M."/>
            <person name="Gram L."/>
        </authorList>
    </citation>
    <scope>NUCLEOTIDE SEQUENCE</scope>
    <source>
        <strain evidence="5">90-11-286</strain>
    </source>
</reference>